<protein>
    <submittedName>
        <fullName evidence="1">Uncharacterized protein</fullName>
    </submittedName>
</protein>
<organism evidence="1 2">
    <name type="scientific">Prunus yedoensis var. nudiflora</name>
    <dbReference type="NCBI Taxonomy" id="2094558"/>
    <lineage>
        <taxon>Eukaryota</taxon>
        <taxon>Viridiplantae</taxon>
        <taxon>Streptophyta</taxon>
        <taxon>Embryophyta</taxon>
        <taxon>Tracheophyta</taxon>
        <taxon>Spermatophyta</taxon>
        <taxon>Magnoliopsida</taxon>
        <taxon>eudicotyledons</taxon>
        <taxon>Gunneridae</taxon>
        <taxon>Pentapetalae</taxon>
        <taxon>rosids</taxon>
        <taxon>fabids</taxon>
        <taxon>Rosales</taxon>
        <taxon>Rosaceae</taxon>
        <taxon>Amygdaloideae</taxon>
        <taxon>Amygdaleae</taxon>
        <taxon>Prunus</taxon>
    </lineage>
</organism>
<dbReference type="Proteomes" id="UP000250321">
    <property type="component" value="Unassembled WGS sequence"/>
</dbReference>
<dbReference type="OrthoDB" id="781564at2759"/>
<dbReference type="PANTHER" id="PTHR36045">
    <property type="entry name" value="OS04G0558500 PROTEIN"/>
    <property type="match status" value="1"/>
</dbReference>
<keyword evidence="2" id="KW-1185">Reference proteome</keyword>
<proteinExistence type="predicted"/>
<evidence type="ECO:0000313" key="1">
    <source>
        <dbReference type="EMBL" id="PQM35352.1"/>
    </source>
</evidence>
<name>A0A314UEW7_PRUYE</name>
<dbReference type="PANTHER" id="PTHR36045:SF2">
    <property type="entry name" value="OS04G0558500 PROTEIN"/>
    <property type="match status" value="1"/>
</dbReference>
<dbReference type="AlphaFoldDB" id="A0A314UEW7"/>
<reference evidence="1 2" key="1">
    <citation type="submission" date="2018-02" db="EMBL/GenBank/DDBJ databases">
        <title>Draft genome of wild Prunus yedoensis var. nudiflora.</title>
        <authorList>
            <person name="Baek S."/>
            <person name="Kim J.-H."/>
            <person name="Choi K."/>
            <person name="Kim G.-B."/>
            <person name="Cho A."/>
            <person name="Jang H."/>
            <person name="Shin C.-H."/>
            <person name="Yu H.-J."/>
            <person name="Mun J.-H."/>
        </authorList>
    </citation>
    <scope>NUCLEOTIDE SEQUENCE [LARGE SCALE GENOMIC DNA]</scope>
    <source>
        <strain evidence="2">cv. Jeju island</strain>
        <tissue evidence="1">Leaf</tissue>
    </source>
</reference>
<evidence type="ECO:0000313" key="2">
    <source>
        <dbReference type="Proteomes" id="UP000250321"/>
    </source>
</evidence>
<gene>
    <name evidence="1" type="ORF">Pyn_37287</name>
</gene>
<accession>A0A314UEW7</accession>
<comment type="caution">
    <text evidence="1">The sequence shown here is derived from an EMBL/GenBank/DDBJ whole genome shotgun (WGS) entry which is preliminary data.</text>
</comment>
<dbReference type="EMBL" id="PJQY01003684">
    <property type="protein sequence ID" value="PQM35352.1"/>
    <property type="molecule type" value="Genomic_DNA"/>
</dbReference>
<sequence length="85" mass="9585">MALNEHQGSESGPDPEELEVLECEVKEMAEKILEYRATLPDQLKNTFASILAAQKPDFLNVRILGLSELRIRGCWIMNAVVLRSD</sequence>